<gene>
    <name evidence="2" type="ORF">C7Y72_21990</name>
</gene>
<keyword evidence="3" id="KW-1185">Reference proteome</keyword>
<evidence type="ECO:0000256" key="1">
    <source>
        <dbReference type="SAM" id="MobiDB-lite"/>
    </source>
</evidence>
<evidence type="ECO:0000313" key="3">
    <source>
        <dbReference type="Proteomes" id="UP000240739"/>
    </source>
</evidence>
<proteinExistence type="predicted"/>
<accession>A0A2T4UBW5</accession>
<dbReference type="AlphaFoldDB" id="A0A2T4UBW5"/>
<name>A0A2T4UBW5_9ACTN</name>
<dbReference type="EMBL" id="PYYB01000005">
    <property type="protein sequence ID" value="PTL54407.1"/>
    <property type="molecule type" value="Genomic_DNA"/>
</dbReference>
<sequence>MSALRWGQDLLARAGRSRNPPAAGVRQLLRRRGARLAVRARDGGQGATTVRPALPRRRR</sequence>
<dbReference type="RefSeq" id="WP_107571349.1">
    <property type="nucleotide sequence ID" value="NZ_PYYB01000005.1"/>
</dbReference>
<comment type="caution">
    <text evidence="2">The sequence shown here is derived from an EMBL/GenBank/DDBJ whole genome shotgun (WGS) entry which is preliminary data.</text>
</comment>
<protein>
    <submittedName>
        <fullName evidence="2">Uncharacterized protein</fullName>
    </submittedName>
</protein>
<dbReference type="Proteomes" id="UP000240739">
    <property type="component" value="Unassembled WGS sequence"/>
</dbReference>
<organism evidence="2 3">
    <name type="scientific">Paraconexibacter algicola</name>
    <dbReference type="NCBI Taxonomy" id="2133960"/>
    <lineage>
        <taxon>Bacteria</taxon>
        <taxon>Bacillati</taxon>
        <taxon>Actinomycetota</taxon>
        <taxon>Thermoleophilia</taxon>
        <taxon>Solirubrobacterales</taxon>
        <taxon>Paraconexibacteraceae</taxon>
        <taxon>Paraconexibacter</taxon>
    </lineage>
</organism>
<reference evidence="2 3" key="1">
    <citation type="submission" date="2018-03" db="EMBL/GenBank/DDBJ databases">
        <title>Aquarubrobacter algicola gen. nov., sp. nov., a novel actinobacterium isolated from shallow eutrophic lake during the end of cyanobacterial harmful algal blooms.</title>
        <authorList>
            <person name="Chun S.J."/>
        </authorList>
    </citation>
    <scope>NUCLEOTIDE SEQUENCE [LARGE SCALE GENOMIC DNA]</scope>
    <source>
        <strain evidence="2 3">Seoho-28</strain>
    </source>
</reference>
<feature type="region of interest" description="Disordered" evidence="1">
    <location>
        <begin position="39"/>
        <end position="59"/>
    </location>
</feature>
<evidence type="ECO:0000313" key="2">
    <source>
        <dbReference type="EMBL" id="PTL54407.1"/>
    </source>
</evidence>